<comment type="subcellular location">
    <subcellularLocation>
        <location evidence="1 6">Secreted</location>
    </subcellularLocation>
</comment>
<feature type="chain" id="PRO_5027135029" description="S-protein homolog" evidence="6">
    <location>
        <begin position="21"/>
        <end position="143"/>
    </location>
</feature>
<sequence>MLRLLQTCIMVTTLFSCAQAIVNERPQPPTQDRTLEQVEIKNILDGKQDLSVHCKSGDDDFGVHNLSYNATYSLSFRRNFRGTTLIECGFSWDWGKQSHHTDIYTPEGPNCRAPNKCLWYIIPSGPCLSHSNSFEYRCFPWDK</sequence>
<evidence type="ECO:0000256" key="3">
    <source>
        <dbReference type="ARBA" id="ARBA00022471"/>
    </source>
</evidence>
<dbReference type="AlphaFoldDB" id="A0A6J3WUY4"/>
<comment type="similarity">
    <text evidence="2 6">Belongs to the plant self-incompatibility (S1) protein family.</text>
</comment>
<protein>
    <recommendedName>
        <fullName evidence="6">S-protein homolog</fullName>
    </recommendedName>
</protein>
<dbReference type="PANTHER" id="PTHR31232">
    <property type="match status" value="1"/>
</dbReference>
<evidence type="ECO:0000256" key="6">
    <source>
        <dbReference type="RuleBase" id="RU367044"/>
    </source>
</evidence>
<dbReference type="InterPro" id="IPR010264">
    <property type="entry name" value="Self-incomp_S1"/>
</dbReference>
<dbReference type="Pfam" id="PF05938">
    <property type="entry name" value="Self-incomp_S1"/>
    <property type="match status" value="1"/>
</dbReference>
<reference evidence="7" key="1">
    <citation type="submission" date="2017-05" db="EMBL/GenBank/DDBJ databases">
        <authorList>
            <person name="Zhou J."/>
            <person name="Wang H."/>
            <person name="Yin J."/>
        </authorList>
    </citation>
    <scope>NUCLEOTIDE SEQUENCE</scope>
</reference>
<proteinExistence type="evidence at transcript level"/>
<dbReference type="EMBL" id="MF044072">
    <property type="protein sequence ID" value="AVY54510.1"/>
    <property type="molecule type" value="mRNA"/>
</dbReference>
<keyword evidence="3 6" id="KW-0713">Self-incompatibility</keyword>
<dbReference type="PANTHER" id="PTHR31232:SF149">
    <property type="entry name" value="S-PROTEIN HOMOLOG"/>
    <property type="match status" value="1"/>
</dbReference>
<feature type="signal peptide" evidence="6">
    <location>
        <begin position="1"/>
        <end position="20"/>
    </location>
</feature>
<evidence type="ECO:0000256" key="5">
    <source>
        <dbReference type="ARBA" id="ARBA00022729"/>
    </source>
</evidence>
<evidence type="ECO:0000256" key="1">
    <source>
        <dbReference type="ARBA" id="ARBA00004613"/>
    </source>
</evidence>
<evidence type="ECO:0000256" key="2">
    <source>
        <dbReference type="ARBA" id="ARBA00005581"/>
    </source>
</evidence>
<accession>A0A6J3WUY4</accession>
<dbReference type="GO" id="GO:0060320">
    <property type="term" value="P:rejection of self pollen"/>
    <property type="evidence" value="ECO:0007669"/>
    <property type="project" value="UniProtKB-KW"/>
</dbReference>
<keyword evidence="4 6" id="KW-0964">Secreted</keyword>
<name>A0A6J3WUY4_HUMSC</name>
<dbReference type="GO" id="GO:0005576">
    <property type="term" value="C:extracellular region"/>
    <property type="evidence" value="ECO:0007669"/>
    <property type="project" value="UniProtKB-SubCell"/>
</dbReference>
<evidence type="ECO:0000313" key="7">
    <source>
        <dbReference type="EMBL" id="AVY54510.1"/>
    </source>
</evidence>
<evidence type="ECO:0000256" key="4">
    <source>
        <dbReference type="ARBA" id="ARBA00022525"/>
    </source>
</evidence>
<organism evidence="7">
    <name type="scientific">Humulus scandens</name>
    <name type="common">Hop</name>
    <name type="synonym">Humulopsis scandens</name>
    <dbReference type="NCBI Taxonomy" id="228586"/>
    <lineage>
        <taxon>Eukaryota</taxon>
        <taxon>Viridiplantae</taxon>
        <taxon>Streptophyta</taxon>
        <taxon>Embryophyta</taxon>
        <taxon>Tracheophyta</taxon>
        <taxon>Spermatophyta</taxon>
        <taxon>Magnoliopsida</taxon>
        <taxon>eudicotyledons</taxon>
        <taxon>Gunneridae</taxon>
        <taxon>Pentapetalae</taxon>
        <taxon>rosids</taxon>
        <taxon>fabids</taxon>
        <taxon>Rosales</taxon>
        <taxon>Cannabaceae</taxon>
        <taxon>Humulus</taxon>
    </lineage>
</organism>
<dbReference type="PROSITE" id="PS51257">
    <property type="entry name" value="PROKAR_LIPOPROTEIN"/>
    <property type="match status" value="1"/>
</dbReference>
<keyword evidence="5 6" id="KW-0732">Signal</keyword>